<evidence type="ECO:0000256" key="3">
    <source>
        <dbReference type="ARBA" id="ARBA00023210"/>
    </source>
</evidence>
<accession>A0A0P9D8R6</accession>
<comment type="caution">
    <text evidence="10">The sequence shown here is derived from an EMBL/GenBank/DDBJ whole genome shotgun (WGS) entry which is preliminary data.</text>
</comment>
<evidence type="ECO:0000313" key="11">
    <source>
        <dbReference type="Proteomes" id="UP000050509"/>
    </source>
</evidence>
<dbReference type="GO" id="GO:1901891">
    <property type="term" value="P:regulation of cell septum assembly"/>
    <property type="evidence" value="ECO:0007669"/>
    <property type="project" value="InterPro"/>
</dbReference>
<evidence type="ECO:0000256" key="4">
    <source>
        <dbReference type="ARBA" id="ARBA00023306"/>
    </source>
</evidence>
<keyword evidence="2 7" id="KW-0132">Cell division</keyword>
<dbReference type="Proteomes" id="UP000050509">
    <property type="component" value="Unassembled WGS sequence"/>
</dbReference>
<name>A0A0P9D8R6_9CHLR</name>
<feature type="domain" description="Septum formation inhibitor MinC N-terminal" evidence="9">
    <location>
        <begin position="5"/>
        <end position="75"/>
    </location>
</feature>
<feature type="domain" description="Septum formation inhibitor MinC C-terminal" evidence="8">
    <location>
        <begin position="114"/>
        <end position="211"/>
    </location>
</feature>
<dbReference type="InterPro" id="IPR013033">
    <property type="entry name" value="MinC"/>
</dbReference>
<comment type="subunit">
    <text evidence="6 7">Interacts with MinD and FtsZ.</text>
</comment>
<dbReference type="PANTHER" id="PTHR34108:SF1">
    <property type="entry name" value="SEPTUM SITE-DETERMINING PROTEIN MINC"/>
    <property type="match status" value="1"/>
</dbReference>
<dbReference type="Pfam" id="PF03775">
    <property type="entry name" value="MinC_C"/>
    <property type="match status" value="1"/>
</dbReference>
<dbReference type="PATRIC" id="fig|186479.3.peg.11085"/>
<gene>
    <name evidence="7" type="primary">minC</name>
    <name evidence="10" type="ORF">SE17_05330</name>
</gene>
<dbReference type="GO" id="GO:0000917">
    <property type="term" value="P:division septum assembly"/>
    <property type="evidence" value="ECO:0007669"/>
    <property type="project" value="UniProtKB-KW"/>
</dbReference>
<evidence type="ECO:0000259" key="8">
    <source>
        <dbReference type="Pfam" id="PF03775"/>
    </source>
</evidence>
<sequence length="218" mass="23348">MANLIAIKGNKDGLRLQLDEAAAWDELVAALRGQFSQGANFFHGAHIIIDIGERALNDDQLTALLDLMKQHGVRPESLASTTRESRNAARAAGITARALARTPEPEERGDAGFIARTIRSGQVIRHHGHVTVLGDINAGGEIIAAGNVIVWGRLRGIVHAGALGDRSAIIGALELAPMQLRIADLIARSPEGGSNSYPEVAFVDNDQINVEAWDAYRK</sequence>
<dbReference type="InterPro" id="IPR005526">
    <property type="entry name" value="Septum_form_inhib_MinC_C"/>
</dbReference>
<dbReference type="SUPFAM" id="SSF63848">
    <property type="entry name" value="Cell-division inhibitor MinC, C-terminal domain"/>
    <property type="match status" value="1"/>
</dbReference>
<dbReference type="EMBL" id="LJCR01000099">
    <property type="protein sequence ID" value="KPV54178.1"/>
    <property type="molecule type" value="Genomic_DNA"/>
</dbReference>
<evidence type="ECO:0000256" key="2">
    <source>
        <dbReference type="ARBA" id="ARBA00022618"/>
    </source>
</evidence>
<evidence type="ECO:0000259" key="9">
    <source>
        <dbReference type="Pfam" id="PF05209"/>
    </source>
</evidence>
<dbReference type="InterPro" id="IPR036145">
    <property type="entry name" value="MinC_C_sf"/>
</dbReference>
<comment type="function">
    <text evidence="5 7">Cell division inhibitor that blocks the formation of polar Z ring septums. Rapidly oscillates between the poles of the cell to destabilize FtsZ filaments that have formed before they mature into polar Z rings. Prevents FtsZ polymerization.</text>
</comment>
<keyword evidence="11" id="KW-1185">Reference proteome</keyword>
<dbReference type="Gene3D" id="3.30.160.540">
    <property type="match status" value="1"/>
</dbReference>
<keyword evidence="3 7" id="KW-0717">Septation</keyword>
<evidence type="ECO:0000256" key="7">
    <source>
        <dbReference type="HAMAP-Rule" id="MF_00267"/>
    </source>
</evidence>
<dbReference type="Gene3D" id="2.160.20.70">
    <property type="match status" value="1"/>
</dbReference>
<reference evidence="10 11" key="1">
    <citation type="submission" date="2015-09" db="EMBL/GenBank/DDBJ databases">
        <title>Draft genome sequence of Kouleothrix aurantiaca JCM 19913.</title>
        <authorList>
            <person name="Hemp J."/>
        </authorList>
    </citation>
    <scope>NUCLEOTIDE SEQUENCE [LARGE SCALE GENOMIC DNA]</scope>
    <source>
        <strain evidence="10 11">COM-B</strain>
    </source>
</reference>
<dbReference type="InterPro" id="IPR016098">
    <property type="entry name" value="CAP/MinC_C"/>
</dbReference>
<dbReference type="InterPro" id="IPR007874">
    <property type="entry name" value="MinC_N"/>
</dbReference>
<evidence type="ECO:0000256" key="5">
    <source>
        <dbReference type="ARBA" id="ARBA00025606"/>
    </source>
</evidence>
<dbReference type="NCBIfam" id="TIGR01222">
    <property type="entry name" value="minC"/>
    <property type="match status" value="1"/>
</dbReference>
<dbReference type="HAMAP" id="MF_00267">
    <property type="entry name" value="MinC"/>
    <property type="match status" value="1"/>
</dbReference>
<protein>
    <recommendedName>
        <fullName evidence="7">Probable septum site-determining protein MinC</fullName>
    </recommendedName>
</protein>
<keyword evidence="4 7" id="KW-0131">Cell cycle</keyword>
<evidence type="ECO:0000256" key="6">
    <source>
        <dbReference type="ARBA" id="ARBA00046874"/>
    </source>
</evidence>
<comment type="similarity">
    <text evidence="1 7">Belongs to the MinC family.</text>
</comment>
<dbReference type="GO" id="GO:0000902">
    <property type="term" value="P:cell morphogenesis"/>
    <property type="evidence" value="ECO:0007669"/>
    <property type="project" value="InterPro"/>
</dbReference>
<proteinExistence type="inferred from homology"/>
<evidence type="ECO:0000256" key="1">
    <source>
        <dbReference type="ARBA" id="ARBA00006291"/>
    </source>
</evidence>
<dbReference type="GO" id="GO:0051302">
    <property type="term" value="P:regulation of cell division"/>
    <property type="evidence" value="ECO:0007669"/>
    <property type="project" value="InterPro"/>
</dbReference>
<organism evidence="10 11">
    <name type="scientific">Kouleothrix aurantiaca</name>
    <dbReference type="NCBI Taxonomy" id="186479"/>
    <lineage>
        <taxon>Bacteria</taxon>
        <taxon>Bacillati</taxon>
        <taxon>Chloroflexota</taxon>
        <taxon>Chloroflexia</taxon>
        <taxon>Chloroflexales</taxon>
        <taxon>Roseiflexineae</taxon>
        <taxon>Roseiflexaceae</taxon>
        <taxon>Kouleothrix</taxon>
    </lineage>
</organism>
<dbReference type="PANTHER" id="PTHR34108">
    <property type="entry name" value="SEPTUM SITE-DETERMINING PROTEIN MINC"/>
    <property type="match status" value="1"/>
</dbReference>
<evidence type="ECO:0000313" key="10">
    <source>
        <dbReference type="EMBL" id="KPV54178.1"/>
    </source>
</evidence>
<dbReference type="Pfam" id="PF05209">
    <property type="entry name" value="MinC_N"/>
    <property type="match status" value="1"/>
</dbReference>
<dbReference type="AlphaFoldDB" id="A0A0P9D8R6"/>